<organism evidence="2 3">
    <name type="scientific">Dimargaris verticillata</name>
    <dbReference type="NCBI Taxonomy" id="2761393"/>
    <lineage>
        <taxon>Eukaryota</taxon>
        <taxon>Fungi</taxon>
        <taxon>Fungi incertae sedis</taxon>
        <taxon>Zoopagomycota</taxon>
        <taxon>Kickxellomycotina</taxon>
        <taxon>Dimargaritomycetes</taxon>
        <taxon>Dimargaritales</taxon>
        <taxon>Dimargaritaceae</taxon>
        <taxon>Dimargaris</taxon>
    </lineage>
</organism>
<name>A0A9W8E4S7_9FUNG</name>
<comment type="caution">
    <text evidence="2">The sequence shown here is derived from an EMBL/GenBank/DDBJ whole genome shotgun (WGS) entry which is preliminary data.</text>
</comment>
<keyword evidence="3" id="KW-1185">Reference proteome</keyword>
<dbReference type="EMBL" id="JANBQB010002242">
    <property type="protein sequence ID" value="KAJ1967893.1"/>
    <property type="molecule type" value="Genomic_DNA"/>
</dbReference>
<dbReference type="Proteomes" id="UP001151582">
    <property type="component" value="Unassembled WGS sequence"/>
</dbReference>
<feature type="region of interest" description="Disordered" evidence="1">
    <location>
        <begin position="46"/>
        <end position="78"/>
    </location>
</feature>
<proteinExistence type="predicted"/>
<accession>A0A9W8E4S7</accession>
<evidence type="ECO:0000256" key="1">
    <source>
        <dbReference type="SAM" id="MobiDB-lite"/>
    </source>
</evidence>
<gene>
    <name evidence="2" type="ORF">H4R34_006338</name>
</gene>
<feature type="non-terminal residue" evidence="2">
    <location>
        <position position="224"/>
    </location>
</feature>
<dbReference type="OrthoDB" id="10267127at2759"/>
<sequence>MVATTHRLYALVANQGYWSTLLLPQPLDKIQHILSVAAHEVLVPASAPSPSAGDAPSRGSHCGASGPPATTTTTSSPTERWRRRVVVAMTVMQMSLDPASPGSSYYLYIYGARTDGSCLESMLFHAMYDRQVIPLNGCPTHLILDDELDDDRHLFALVSCLDSRTHRWVFESQQSEFALVSPNCDMQPTRIEPILRHLSQIPGSAILCLTWYTTDQYSLVAAGT</sequence>
<protein>
    <submittedName>
        <fullName evidence="2">Uncharacterized protein</fullName>
    </submittedName>
</protein>
<dbReference type="AlphaFoldDB" id="A0A9W8E4S7"/>
<evidence type="ECO:0000313" key="2">
    <source>
        <dbReference type="EMBL" id="KAJ1967893.1"/>
    </source>
</evidence>
<evidence type="ECO:0000313" key="3">
    <source>
        <dbReference type="Proteomes" id="UP001151582"/>
    </source>
</evidence>
<reference evidence="2" key="1">
    <citation type="submission" date="2022-07" db="EMBL/GenBank/DDBJ databases">
        <title>Phylogenomic reconstructions and comparative analyses of Kickxellomycotina fungi.</title>
        <authorList>
            <person name="Reynolds N.K."/>
            <person name="Stajich J.E."/>
            <person name="Barry K."/>
            <person name="Grigoriev I.V."/>
            <person name="Crous P."/>
            <person name="Smith M.E."/>
        </authorList>
    </citation>
    <scope>NUCLEOTIDE SEQUENCE</scope>
    <source>
        <strain evidence="2">RSA 567</strain>
    </source>
</reference>